<protein>
    <submittedName>
        <fullName evidence="1">Uncharacterized protein</fullName>
    </submittedName>
</protein>
<accession>A0A7S4S650</accession>
<name>A0A7S4S650_9STRA</name>
<proteinExistence type="predicted"/>
<evidence type="ECO:0000313" key="1">
    <source>
        <dbReference type="EMBL" id="CAE4635731.1"/>
    </source>
</evidence>
<organism evidence="1">
    <name type="scientific">Ditylum brightwellii</name>
    <dbReference type="NCBI Taxonomy" id="49249"/>
    <lineage>
        <taxon>Eukaryota</taxon>
        <taxon>Sar</taxon>
        <taxon>Stramenopiles</taxon>
        <taxon>Ochrophyta</taxon>
        <taxon>Bacillariophyta</taxon>
        <taxon>Mediophyceae</taxon>
        <taxon>Lithodesmiophycidae</taxon>
        <taxon>Lithodesmiales</taxon>
        <taxon>Lithodesmiaceae</taxon>
        <taxon>Ditylum</taxon>
    </lineage>
</organism>
<dbReference type="EMBL" id="HBNS01038339">
    <property type="protein sequence ID" value="CAE4635731.1"/>
    <property type="molecule type" value="Transcribed_RNA"/>
</dbReference>
<sequence>MSCRLSCLKVEKDKPVNANNGSTACRLMLSYASHDSNPPGIFFITQNTVDDDKLGTRFTLGRLDVWFEDAKSAGHAFKVLALKILKAKSDRGSGIRDALTFDDQLQTSSLFSNS</sequence>
<dbReference type="PROSITE" id="PS51257">
    <property type="entry name" value="PROKAR_LIPOPROTEIN"/>
    <property type="match status" value="1"/>
</dbReference>
<gene>
    <name evidence="1" type="ORF">DBRI00130_LOCUS29921</name>
</gene>
<dbReference type="AlphaFoldDB" id="A0A7S4S650"/>
<reference evidence="1" key="1">
    <citation type="submission" date="2021-01" db="EMBL/GenBank/DDBJ databases">
        <authorList>
            <person name="Corre E."/>
            <person name="Pelletier E."/>
            <person name="Niang G."/>
            <person name="Scheremetjew M."/>
            <person name="Finn R."/>
            <person name="Kale V."/>
            <person name="Holt S."/>
            <person name="Cochrane G."/>
            <person name="Meng A."/>
            <person name="Brown T."/>
            <person name="Cohen L."/>
        </authorList>
    </citation>
    <scope>NUCLEOTIDE SEQUENCE</scope>
    <source>
        <strain evidence="1">GSO104</strain>
    </source>
</reference>